<keyword evidence="1" id="KW-0472">Membrane</keyword>
<feature type="transmembrane region" description="Helical" evidence="1">
    <location>
        <begin position="53"/>
        <end position="75"/>
    </location>
</feature>
<feature type="non-terminal residue" evidence="2">
    <location>
        <position position="139"/>
    </location>
</feature>
<sequence length="139" mass="15893">MLGYENKETQITITLLWCLLAVILLGFSCNKIIDKDYTRSTIFLPCSGKLQALTIVIIVIIALYANWGVIETAWFTKDDRSAPLKERGIRIKNQDFSFLRGANYYLGESCSKDIFITDHNMHHFGLYILGGILAPDVWW</sequence>
<dbReference type="AlphaFoldDB" id="X1UZ33"/>
<organism evidence="2">
    <name type="scientific">marine sediment metagenome</name>
    <dbReference type="NCBI Taxonomy" id="412755"/>
    <lineage>
        <taxon>unclassified sequences</taxon>
        <taxon>metagenomes</taxon>
        <taxon>ecological metagenomes</taxon>
    </lineage>
</organism>
<keyword evidence="1" id="KW-1133">Transmembrane helix</keyword>
<gene>
    <name evidence="2" type="ORF">S12H4_41734</name>
</gene>
<evidence type="ECO:0000313" key="2">
    <source>
        <dbReference type="EMBL" id="GAJ08847.1"/>
    </source>
</evidence>
<feature type="transmembrane region" description="Helical" evidence="1">
    <location>
        <begin position="12"/>
        <end position="33"/>
    </location>
</feature>
<proteinExistence type="predicted"/>
<dbReference type="PROSITE" id="PS51257">
    <property type="entry name" value="PROKAR_LIPOPROTEIN"/>
    <property type="match status" value="1"/>
</dbReference>
<accession>X1UZ33</accession>
<reference evidence="2" key="1">
    <citation type="journal article" date="2014" name="Front. Microbiol.">
        <title>High frequency of phylogenetically diverse reductive dehalogenase-homologous genes in deep subseafloor sedimentary metagenomes.</title>
        <authorList>
            <person name="Kawai M."/>
            <person name="Futagami T."/>
            <person name="Toyoda A."/>
            <person name="Takaki Y."/>
            <person name="Nishi S."/>
            <person name="Hori S."/>
            <person name="Arai W."/>
            <person name="Tsubouchi T."/>
            <person name="Morono Y."/>
            <person name="Uchiyama I."/>
            <person name="Ito T."/>
            <person name="Fujiyama A."/>
            <person name="Inagaki F."/>
            <person name="Takami H."/>
        </authorList>
    </citation>
    <scope>NUCLEOTIDE SEQUENCE</scope>
    <source>
        <strain evidence="2">Expedition CK06-06</strain>
    </source>
</reference>
<dbReference type="EMBL" id="BARW01025461">
    <property type="protein sequence ID" value="GAJ08847.1"/>
    <property type="molecule type" value="Genomic_DNA"/>
</dbReference>
<comment type="caution">
    <text evidence="2">The sequence shown here is derived from an EMBL/GenBank/DDBJ whole genome shotgun (WGS) entry which is preliminary data.</text>
</comment>
<name>X1UZ33_9ZZZZ</name>
<protein>
    <submittedName>
        <fullName evidence="2">Uncharacterized protein</fullName>
    </submittedName>
</protein>
<evidence type="ECO:0000256" key="1">
    <source>
        <dbReference type="SAM" id="Phobius"/>
    </source>
</evidence>
<keyword evidence="1" id="KW-0812">Transmembrane</keyword>